<dbReference type="PRINTS" id="PR00419">
    <property type="entry name" value="ADXRDTASE"/>
</dbReference>
<proteinExistence type="predicted"/>
<sequence length="432" mass="46842">MTPPLKIAIIGGGPRGLWAVEELSEHTSVPVDITVFDPYPAGAGAVYRPDQPRCWRLNVTSSIVTTQRDTLDAWRARHGDLDLDPFPPRAVVGEYLIDCWNDAVRRFPPDSSVHHIARRVASVHRTDTGFAVDGETFDHVLQCTGHAHDHPGALTHQRSRVPVTGLYWGATVPSQPRLIGVRGAALTFIDVCLRYGDTAETIYPVSRSGRFMEVKPDPARPAPTFSPALHAQARAARDADAVREVLVNAAQSLRDFSEESLAEVLVGEDFTGDAVAEFRTSLAVARGEHALTPAAAVGAAFRGLFQEFVDTHAQAGPIHGFVELARTLERVAFGPPPVTADAVLSLIDSRIVDTTYLGRPDVIDAWLEGHGPHIDVLIDATIAPQGQPAPFQDVPGVVTIGRMNERELPGHDSLNRTVHSDIPQWAEKVGHP</sequence>
<protein>
    <recommendedName>
        <fullName evidence="2">FAD-dependent urate hydroxylase HpyO/Asp monooxygenase CreE-like FAD/NAD(P)-binding domain-containing protein</fullName>
    </recommendedName>
</protein>
<evidence type="ECO:0000313" key="4">
    <source>
        <dbReference type="Proteomes" id="UP000315234"/>
    </source>
</evidence>
<feature type="region of interest" description="Disordered" evidence="1">
    <location>
        <begin position="408"/>
        <end position="432"/>
    </location>
</feature>
<evidence type="ECO:0000256" key="1">
    <source>
        <dbReference type="SAM" id="MobiDB-lite"/>
    </source>
</evidence>
<dbReference type="Proteomes" id="UP000315234">
    <property type="component" value="Unassembled WGS sequence"/>
</dbReference>
<dbReference type="InterPro" id="IPR052189">
    <property type="entry name" value="L-asp_N-monooxygenase_NS-form"/>
</dbReference>
<dbReference type="InterPro" id="IPR038732">
    <property type="entry name" value="HpyO/CreE_NAD-binding"/>
</dbReference>
<comment type="caution">
    <text evidence="3">The sequence shown here is derived from an EMBL/GenBank/DDBJ whole genome shotgun (WGS) entry which is preliminary data.</text>
</comment>
<gene>
    <name evidence="3" type="ORF">Cst04h_09740</name>
</gene>
<accession>A0AAQ1TTQ7</accession>
<dbReference type="RefSeq" id="WP_115340847.1">
    <property type="nucleotide sequence ID" value="NZ_BJLD01000001.1"/>
</dbReference>
<feature type="domain" description="FAD-dependent urate hydroxylase HpyO/Asp monooxygenase CreE-like FAD/NAD(P)-binding" evidence="2">
    <location>
        <begin position="8"/>
        <end position="146"/>
    </location>
</feature>
<dbReference type="InterPro" id="IPR036188">
    <property type="entry name" value="FAD/NAD-bd_sf"/>
</dbReference>
<evidence type="ECO:0000313" key="3">
    <source>
        <dbReference type="EMBL" id="GEA42804.1"/>
    </source>
</evidence>
<dbReference type="SUPFAM" id="SSF51905">
    <property type="entry name" value="FAD/NAD(P)-binding domain"/>
    <property type="match status" value="1"/>
</dbReference>
<dbReference type="EMBL" id="BJLD01000001">
    <property type="protein sequence ID" value="GEA42804.1"/>
    <property type="molecule type" value="Genomic_DNA"/>
</dbReference>
<name>A0AAQ1TTQ7_CORST</name>
<dbReference type="PANTHER" id="PTHR40254">
    <property type="entry name" value="BLR0577 PROTEIN"/>
    <property type="match status" value="1"/>
</dbReference>
<dbReference type="Gene3D" id="3.50.50.60">
    <property type="entry name" value="FAD/NAD(P)-binding domain"/>
    <property type="match status" value="1"/>
</dbReference>
<dbReference type="AlphaFoldDB" id="A0AAQ1TTQ7"/>
<organism evidence="3 4">
    <name type="scientific">Corynebacterium striatum</name>
    <dbReference type="NCBI Taxonomy" id="43770"/>
    <lineage>
        <taxon>Bacteria</taxon>
        <taxon>Bacillati</taxon>
        <taxon>Actinomycetota</taxon>
        <taxon>Actinomycetes</taxon>
        <taxon>Mycobacteriales</taxon>
        <taxon>Corynebacteriaceae</taxon>
        <taxon>Corynebacterium</taxon>
    </lineage>
</organism>
<evidence type="ECO:0000259" key="2">
    <source>
        <dbReference type="Pfam" id="PF13454"/>
    </source>
</evidence>
<dbReference type="Pfam" id="PF13454">
    <property type="entry name" value="NAD_binding_9"/>
    <property type="match status" value="1"/>
</dbReference>
<reference evidence="3 4" key="1">
    <citation type="submission" date="2019-06" db="EMBL/GenBank/DDBJ databases">
        <title>Draft genome sequence of Corynebacterium striatum NBRC 15291.</title>
        <authorList>
            <person name="Miura T."/>
            <person name="Furukawa M."/>
            <person name="Shimamura M."/>
            <person name="Ohyama Y."/>
            <person name="Yamazoe A."/>
            <person name="Kawasaki H."/>
        </authorList>
    </citation>
    <scope>NUCLEOTIDE SEQUENCE [LARGE SCALE GENOMIC DNA]</scope>
    <source>
        <strain evidence="3 4">NBRC 15291</strain>
    </source>
</reference>
<dbReference type="PANTHER" id="PTHR40254:SF1">
    <property type="entry name" value="BLR0577 PROTEIN"/>
    <property type="match status" value="1"/>
</dbReference>